<proteinExistence type="predicted"/>
<accession>A0ACC0WUK2</accession>
<name>A0ACC0WUK2_9STRA</name>
<keyword evidence="2" id="KW-1185">Reference proteome</keyword>
<dbReference type="Proteomes" id="UP001163321">
    <property type="component" value="Chromosome 1"/>
</dbReference>
<dbReference type="EMBL" id="CM047580">
    <property type="protein sequence ID" value="KAI9922554.1"/>
    <property type="molecule type" value="Genomic_DNA"/>
</dbReference>
<evidence type="ECO:0000313" key="1">
    <source>
        <dbReference type="EMBL" id="KAI9922554.1"/>
    </source>
</evidence>
<sequence>MQHVPTKDIVIDNDDDAVSWMPSEDHTDNATDFNDDVTMDEDNHDDQDDVEIRISITRNSESRRQQQEDDNHQDQQRLQGHRRQDLIDSGVTQSYQLVFRQSIKRPVRHQHFTHIVADDVSGRGGESVVGVTDRARIEQPTTLMIDNGSQVTRYAQQCACPVRRRMGPICCYHFSYVKVQVSPLLTYCRDADDWLRYLSPSAAVFSVYEKDETIGLGHAINNYNYCIANRKITGTGELTIAFLGGQRCFETADFVNLNLFIPQSVRKSSIDSVTTSDVYEIEDIFVQRQVAKLTPNTEEALTARPQNTFASTRGQVFSDQNTLSLC</sequence>
<comment type="caution">
    <text evidence="1">The sequence shown here is derived from an EMBL/GenBank/DDBJ whole genome shotgun (WGS) entry which is preliminary data.</text>
</comment>
<gene>
    <name evidence="1" type="ORF">PsorP6_002642</name>
</gene>
<protein>
    <submittedName>
        <fullName evidence="1">Uncharacterized protein</fullName>
    </submittedName>
</protein>
<evidence type="ECO:0000313" key="2">
    <source>
        <dbReference type="Proteomes" id="UP001163321"/>
    </source>
</evidence>
<organism evidence="1 2">
    <name type="scientific">Peronosclerospora sorghi</name>
    <dbReference type="NCBI Taxonomy" id="230839"/>
    <lineage>
        <taxon>Eukaryota</taxon>
        <taxon>Sar</taxon>
        <taxon>Stramenopiles</taxon>
        <taxon>Oomycota</taxon>
        <taxon>Peronosporomycetes</taxon>
        <taxon>Peronosporales</taxon>
        <taxon>Peronosporaceae</taxon>
        <taxon>Peronosclerospora</taxon>
    </lineage>
</organism>
<reference evidence="1 2" key="1">
    <citation type="journal article" date="2022" name="bioRxiv">
        <title>The genome of the oomycete Peronosclerospora sorghi, a cosmopolitan pathogen of maize and sorghum, is inflated with dispersed pseudogenes.</title>
        <authorList>
            <person name="Fletcher K."/>
            <person name="Martin F."/>
            <person name="Isakeit T."/>
            <person name="Cavanaugh K."/>
            <person name="Magill C."/>
            <person name="Michelmore R."/>
        </authorList>
    </citation>
    <scope>NUCLEOTIDE SEQUENCE [LARGE SCALE GENOMIC DNA]</scope>
    <source>
        <strain evidence="1">P6</strain>
    </source>
</reference>